<evidence type="ECO:0000313" key="1">
    <source>
        <dbReference type="EMBL" id="KAK9158148.1"/>
    </source>
</evidence>
<sequence length="85" mass="9675">MDDDEAEQQGVDDDGCWQLWLLCSCCLDVGACGIALPTASLSCFEASEDCFRVRVRRETPSKDYENFMKLFKEVLRPLRFSSNVN</sequence>
<reference evidence="1 2" key="1">
    <citation type="submission" date="2024-01" db="EMBL/GenBank/DDBJ databases">
        <title>Genome assemblies of Stephania.</title>
        <authorList>
            <person name="Yang L."/>
        </authorList>
    </citation>
    <scope>NUCLEOTIDE SEQUENCE [LARGE SCALE GENOMIC DNA]</scope>
    <source>
        <strain evidence="1">JXDWG</strain>
        <tissue evidence="1">Leaf</tissue>
    </source>
</reference>
<dbReference type="Proteomes" id="UP001419268">
    <property type="component" value="Unassembled WGS sequence"/>
</dbReference>
<dbReference type="EMBL" id="JBBNAG010000002">
    <property type="protein sequence ID" value="KAK9158148.1"/>
    <property type="molecule type" value="Genomic_DNA"/>
</dbReference>
<gene>
    <name evidence="1" type="ORF">Scep_004722</name>
</gene>
<protein>
    <submittedName>
        <fullName evidence="1">Uncharacterized protein</fullName>
    </submittedName>
</protein>
<keyword evidence="2" id="KW-1185">Reference proteome</keyword>
<name>A0AAP0KUD4_9MAGN</name>
<accession>A0AAP0KUD4</accession>
<dbReference type="AlphaFoldDB" id="A0AAP0KUD4"/>
<proteinExistence type="predicted"/>
<organism evidence="1 2">
    <name type="scientific">Stephania cephalantha</name>
    <dbReference type="NCBI Taxonomy" id="152367"/>
    <lineage>
        <taxon>Eukaryota</taxon>
        <taxon>Viridiplantae</taxon>
        <taxon>Streptophyta</taxon>
        <taxon>Embryophyta</taxon>
        <taxon>Tracheophyta</taxon>
        <taxon>Spermatophyta</taxon>
        <taxon>Magnoliopsida</taxon>
        <taxon>Ranunculales</taxon>
        <taxon>Menispermaceae</taxon>
        <taxon>Menispermoideae</taxon>
        <taxon>Cissampelideae</taxon>
        <taxon>Stephania</taxon>
    </lineage>
</organism>
<comment type="caution">
    <text evidence="1">The sequence shown here is derived from an EMBL/GenBank/DDBJ whole genome shotgun (WGS) entry which is preliminary data.</text>
</comment>
<evidence type="ECO:0000313" key="2">
    <source>
        <dbReference type="Proteomes" id="UP001419268"/>
    </source>
</evidence>